<dbReference type="RefSeq" id="WP_013608114.1">
    <property type="nucleotide sequence ID" value="NC_015152.1"/>
</dbReference>
<name>F0RRK9_SPHGB</name>
<dbReference type="HOGENOM" id="CLU_1474269_0_0_12"/>
<evidence type="ECO:0008006" key="3">
    <source>
        <dbReference type="Google" id="ProtNLM"/>
    </source>
</evidence>
<organism evidence="1 2">
    <name type="scientific">Sphaerochaeta globosa (strain ATCC BAA-1886 / DSM 22777 / Buddy)</name>
    <name type="common">Spirochaeta sp. (strain Buddy)</name>
    <dbReference type="NCBI Taxonomy" id="158189"/>
    <lineage>
        <taxon>Bacteria</taxon>
        <taxon>Pseudomonadati</taxon>
        <taxon>Spirochaetota</taxon>
        <taxon>Spirochaetia</taxon>
        <taxon>Spirochaetales</taxon>
        <taxon>Sphaerochaetaceae</taxon>
        <taxon>Sphaerochaeta</taxon>
    </lineage>
</organism>
<dbReference type="Proteomes" id="UP000008466">
    <property type="component" value="Chromosome"/>
</dbReference>
<accession>F0RRK9</accession>
<dbReference type="STRING" id="158189.SpiBuddy_2455"/>
<dbReference type="AlphaFoldDB" id="F0RRK9"/>
<dbReference type="EMBL" id="CP002541">
    <property type="protein sequence ID" value="ADY14268.1"/>
    <property type="molecule type" value="Genomic_DNA"/>
</dbReference>
<keyword evidence="2" id="KW-1185">Reference proteome</keyword>
<protein>
    <recommendedName>
        <fullName evidence="3">Outer membrane protein beta-barrel domain-containing protein</fullName>
    </recommendedName>
</protein>
<gene>
    <name evidence="1" type="ordered locus">SpiBuddy_2455</name>
</gene>
<proteinExistence type="predicted"/>
<evidence type="ECO:0000313" key="2">
    <source>
        <dbReference type="Proteomes" id="UP000008466"/>
    </source>
</evidence>
<evidence type="ECO:0000313" key="1">
    <source>
        <dbReference type="EMBL" id="ADY14268.1"/>
    </source>
</evidence>
<reference evidence="2" key="1">
    <citation type="submission" date="2011-02" db="EMBL/GenBank/DDBJ databases">
        <title>Complete sequence of Spirochaeta sp. Buddy.</title>
        <authorList>
            <person name="Lucas S."/>
            <person name="Copeland A."/>
            <person name="Lapidus A."/>
            <person name="Cheng J.-F."/>
            <person name="Goodwin L."/>
            <person name="Pitluck S."/>
            <person name="Zeytun A."/>
            <person name="Detter J.C."/>
            <person name="Han C."/>
            <person name="Tapia R."/>
            <person name="Land M."/>
            <person name="Hauser L."/>
            <person name="Kyrpides N."/>
            <person name="Ivanova N."/>
            <person name="Mikhailova N."/>
            <person name="Pagani I."/>
            <person name="Ritalahti K.M."/>
            <person name="Loeffler F.E."/>
            <person name="Woyke T."/>
        </authorList>
    </citation>
    <scope>NUCLEOTIDE SEQUENCE [LARGE SCALE GENOMIC DNA]</scope>
    <source>
        <strain evidence="2">ATCC BAA-1886 / DSM 22777 / Buddy</strain>
    </source>
</reference>
<sequence length="191" mass="21285">MRTALKNLICLSLILLSLSSIGAVVTWEPYLGINKGRAKIEEEKLSLYELSFGTSLGSRGAIELFLIAQPLSENFLNSLDVNNAETVGTSVFMTGIKTSLTLFKDAFFNPMIQTGVGQMMITSFESPETQPNFFWYFYSSIATGFEVDFGDSFKINLLSGYRFAPHKHVMNIERNALSSKFSSIGFRVQLD</sequence>
<dbReference type="KEGG" id="sbu:SpiBuddy_2455"/>